<sequence length="432" mass="47915">MRKLIGKGLRAVAGRGLIVLGGFLVSSFAAQLLPKEQAGWFFLLFNIATFASLVGRFGLETTALRFLSEDVADKNYYRLSESFKKIKLLLVMQSSLVAGVISIVLSLMPYDISTGSIIWVATYALLLSFQFFYSEALRSLSMLVASGLFGGALVNLTTAFITFWWIGETDNFTIFFKVLVGLSVLNIAICEWYSKGVIKKRTPQFSTNNREPLSIKEIYKVSSPLGVRSVLAFVLTNSDLWVISLFLEPSSVAVYGAVSRLAFLINFGLQLVNVLVAPKVARINFKGNLEHLEKVVRQSTTLATVPTLFLFAVLVVFGEATLGFVFGDSYTNGYQVMVIILAGRCFNAVSGPCGYTLMMTGHQKFVRKSIFWVTLTTVTIAVVLSFIWPSLTLIALIYALGAIAQVFSLMFKVKREFGFYTFAHPKYLRWKA</sequence>
<feature type="transmembrane region" description="Helical" evidence="6">
    <location>
        <begin position="370"/>
        <end position="388"/>
    </location>
</feature>
<dbReference type="GO" id="GO:0005886">
    <property type="term" value="C:plasma membrane"/>
    <property type="evidence" value="ECO:0007669"/>
    <property type="project" value="UniProtKB-SubCell"/>
</dbReference>
<feature type="transmembrane region" description="Helical" evidence="6">
    <location>
        <begin position="333"/>
        <end position="358"/>
    </location>
</feature>
<feature type="transmembrane region" description="Helical" evidence="6">
    <location>
        <begin position="39"/>
        <end position="59"/>
    </location>
</feature>
<feature type="transmembrane region" description="Helical" evidence="6">
    <location>
        <begin position="394"/>
        <end position="411"/>
    </location>
</feature>
<reference evidence="7 8" key="1">
    <citation type="journal article" date="2009" name="Stand. Genomic Sci.">
        <title>Complete genome sequence of Kangiella koreensis type strain (SW-125).</title>
        <authorList>
            <person name="Han C."/>
            <person name="Sikorski J."/>
            <person name="Lapidus A."/>
            <person name="Nolan M."/>
            <person name="Glavina Del Rio T."/>
            <person name="Tice H."/>
            <person name="Cheng J.F."/>
            <person name="Lucas S."/>
            <person name="Chen F."/>
            <person name="Copeland A."/>
            <person name="Ivanova N."/>
            <person name="Mavromatis K."/>
            <person name="Ovchinnikova G."/>
            <person name="Pati A."/>
            <person name="Bruce D."/>
            <person name="Goodwin L."/>
            <person name="Pitluck S."/>
            <person name="Chen A."/>
            <person name="Palaniappan K."/>
            <person name="Land M."/>
            <person name="Hauser L."/>
            <person name="Chang Y.J."/>
            <person name="Jeffries C.D."/>
            <person name="Chain P."/>
            <person name="Saunders E."/>
            <person name="Brettin T."/>
            <person name="Goker M."/>
            <person name="Tindall B.J."/>
            <person name="Bristow J."/>
            <person name="Eisen J.A."/>
            <person name="Markowitz V."/>
            <person name="Hugenholtz P."/>
            <person name="Kyrpides N.C."/>
            <person name="Klenk H.P."/>
            <person name="Detter J.C."/>
        </authorList>
    </citation>
    <scope>NUCLEOTIDE SEQUENCE [LARGE SCALE GENOMIC DNA]</scope>
    <source>
        <strain evidence="8">DSM 16069 / KCTC 12182 / SW-125</strain>
    </source>
</reference>
<dbReference type="PANTHER" id="PTHR30250:SF11">
    <property type="entry name" value="O-ANTIGEN TRANSPORTER-RELATED"/>
    <property type="match status" value="1"/>
</dbReference>
<evidence type="ECO:0000256" key="1">
    <source>
        <dbReference type="ARBA" id="ARBA00004651"/>
    </source>
</evidence>
<keyword evidence="4 6" id="KW-1133">Transmembrane helix</keyword>
<evidence type="ECO:0000256" key="6">
    <source>
        <dbReference type="SAM" id="Phobius"/>
    </source>
</evidence>
<dbReference type="STRING" id="523791.Kkor_0923"/>
<dbReference type="eggNOG" id="COG2244">
    <property type="taxonomic scope" value="Bacteria"/>
</dbReference>
<dbReference type="PANTHER" id="PTHR30250">
    <property type="entry name" value="PST FAMILY PREDICTED COLANIC ACID TRANSPORTER"/>
    <property type="match status" value="1"/>
</dbReference>
<dbReference type="Pfam" id="PF01943">
    <property type="entry name" value="Polysacc_synt"/>
    <property type="match status" value="1"/>
</dbReference>
<protein>
    <submittedName>
        <fullName evidence="7">Multi antimicrobial extrusion protein MatE</fullName>
    </submittedName>
</protein>
<evidence type="ECO:0000313" key="7">
    <source>
        <dbReference type="EMBL" id="ACV26343.1"/>
    </source>
</evidence>
<keyword evidence="8" id="KW-1185">Reference proteome</keyword>
<dbReference type="HOGENOM" id="CLU_022017_5_3_6"/>
<dbReference type="InterPro" id="IPR002797">
    <property type="entry name" value="Polysacc_synth"/>
</dbReference>
<feature type="transmembrane region" description="Helical" evidence="6">
    <location>
        <begin position="140"/>
        <end position="166"/>
    </location>
</feature>
<comment type="subcellular location">
    <subcellularLocation>
        <location evidence="1">Cell membrane</location>
        <topology evidence="1">Multi-pass membrane protein</topology>
    </subcellularLocation>
</comment>
<feature type="transmembrane region" description="Helical" evidence="6">
    <location>
        <begin position="225"/>
        <end position="247"/>
    </location>
</feature>
<evidence type="ECO:0000256" key="4">
    <source>
        <dbReference type="ARBA" id="ARBA00022989"/>
    </source>
</evidence>
<name>C7RAQ1_KANKD</name>
<feature type="transmembrane region" description="Helical" evidence="6">
    <location>
        <begin position="116"/>
        <end position="133"/>
    </location>
</feature>
<keyword evidence="2" id="KW-1003">Cell membrane</keyword>
<evidence type="ECO:0000313" key="8">
    <source>
        <dbReference type="Proteomes" id="UP000001231"/>
    </source>
</evidence>
<evidence type="ECO:0000256" key="3">
    <source>
        <dbReference type="ARBA" id="ARBA00022692"/>
    </source>
</evidence>
<dbReference type="InterPro" id="IPR050833">
    <property type="entry name" value="Poly_Biosynth_Transport"/>
</dbReference>
<dbReference type="EMBL" id="CP001707">
    <property type="protein sequence ID" value="ACV26343.1"/>
    <property type="molecule type" value="Genomic_DNA"/>
</dbReference>
<feature type="transmembrane region" description="Helical" evidence="6">
    <location>
        <begin position="12"/>
        <end position="33"/>
    </location>
</feature>
<dbReference type="Proteomes" id="UP000001231">
    <property type="component" value="Chromosome"/>
</dbReference>
<feature type="transmembrane region" description="Helical" evidence="6">
    <location>
        <begin position="307"/>
        <end position="327"/>
    </location>
</feature>
<feature type="transmembrane region" description="Helical" evidence="6">
    <location>
        <begin position="172"/>
        <end position="193"/>
    </location>
</feature>
<keyword evidence="5 6" id="KW-0472">Membrane</keyword>
<feature type="transmembrane region" description="Helical" evidence="6">
    <location>
        <begin position="253"/>
        <end position="276"/>
    </location>
</feature>
<feature type="transmembrane region" description="Helical" evidence="6">
    <location>
        <begin position="88"/>
        <end position="110"/>
    </location>
</feature>
<accession>C7RAQ1</accession>
<dbReference type="InParanoid" id="C7RAQ1"/>
<evidence type="ECO:0000256" key="2">
    <source>
        <dbReference type="ARBA" id="ARBA00022475"/>
    </source>
</evidence>
<dbReference type="AlphaFoldDB" id="C7RAQ1"/>
<dbReference type="KEGG" id="kko:Kkor_0923"/>
<evidence type="ECO:0000256" key="5">
    <source>
        <dbReference type="ARBA" id="ARBA00023136"/>
    </source>
</evidence>
<keyword evidence="3 6" id="KW-0812">Transmembrane</keyword>
<organism evidence="7 8">
    <name type="scientific">Kangiella koreensis (strain DSM 16069 / JCM 12317 / KCTC 12182 / SW-125)</name>
    <dbReference type="NCBI Taxonomy" id="523791"/>
    <lineage>
        <taxon>Bacteria</taxon>
        <taxon>Pseudomonadati</taxon>
        <taxon>Pseudomonadota</taxon>
        <taxon>Gammaproteobacteria</taxon>
        <taxon>Kangiellales</taxon>
        <taxon>Kangiellaceae</taxon>
        <taxon>Kangiella</taxon>
    </lineage>
</organism>
<gene>
    <name evidence="7" type="ordered locus">Kkor_0923</name>
</gene>
<proteinExistence type="predicted"/>
<dbReference type="RefSeq" id="WP_012800857.1">
    <property type="nucleotide sequence ID" value="NC_013166.1"/>
</dbReference>